<dbReference type="Proteomes" id="UP000245708">
    <property type="component" value="Unassembled WGS sequence"/>
</dbReference>
<dbReference type="EMBL" id="QGGW01000009">
    <property type="protein sequence ID" value="PWK59218.1"/>
    <property type="molecule type" value="Genomic_DNA"/>
</dbReference>
<comment type="caution">
    <text evidence="1">The sequence shown here is derived from an EMBL/GenBank/DDBJ whole genome shotgun (WGS) entry which is preliminary data.</text>
</comment>
<evidence type="ECO:0000313" key="2">
    <source>
        <dbReference type="Proteomes" id="UP000245708"/>
    </source>
</evidence>
<reference evidence="1 2" key="1">
    <citation type="submission" date="2018-05" db="EMBL/GenBank/DDBJ databases">
        <title>Genomic Encyclopedia of Type Strains, Phase IV (KMG-IV): sequencing the most valuable type-strain genomes for metagenomic binning, comparative biology and taxonomic classification.</title>
        <authorList>
            <person name="Goeker M."/>
        </authorList>
    </citation>
    <scope>NUCLEOTIDE SEQUENCE [LARGE SCALE GENOMIC DNA]</scope>
    <source>
        <strain evidence="1 2">DSM 16097</strain>
    </source>
</reference>
<accession>A0A316GE95</accession>
<dbReference type="OrthoDB" id="8841169at2"/>
<dbReference type="RefSeq" id="WP_109670105.1">
    <property type="nucleotide sequence ID" value="NZ_QGGW01000009.1"/>
</dbReference>
<proteinExistence type="predicted"/>
<sequence length="110" mass="12074">MSEIELGRFFEACAGSETMMARYEAMPLPDLIFAARCSGFDIRGQDFGKLVGGMEVWRITVADGEDIAAASKLWRHMWGRSHLAYVVKELWGGMDPEARTALVTGNGSNG</sequence>
<gene>
    <name evidence="1" type="ORF">C7455_109141</name>
</gene>
<name>A0A316GE95_9RHOB</name>
<organism evidence="1 2">
    <name type="scientific">Roseicyclus mahoneyensis</name>
    <dbReference type="NCBI Taxonomy" id="164332"/>
    <lineage>
        <taxon>Bacteria</taxon>
        <taxon>Pseudomonadati</taxon>
        <taxon>Pseudomonadota</taxon>
        <taxon>Alphaproteobacteria</taxon>
        <taxon>Rhodobacterales</taxon>
        <taxon>Roseobacteraceae</taxon>
        <taxon>Roseicyclus</taxon>
    </lineage>
</organism>
<evidence type="ECO:0000313" key="1">
    <source>
        <dbReference type="EMBL" id="PWK59218.1"/>
    </source>
</evidence>
<keyword evidence="2" id="KW-1185">Reference proteome</keyword>
<dbReference type="AlphaFoldDB" id="A0A316GE95"/>
<protein>
    <submittedName>
        <fullName evidence="1">Uncharacterized protein</fullName>
    </submittedName>
</protein>